<keyword evidence="4" id="KW-0964">Secreted</keyword>
<name>A0A175BVQ4_HALDU</name>
<dbReference type="Pfam" id="PF00110">
    <property type="entry name" value="wnt"/>
    <property type="match status" value="1"/>
</dbReference>
<dbReference type="GO" id="GO:0005109">
    <property type="term" value="F:frizzled binding"/>
    <property type="evidence" value="ECO:0007669"/>
    <property type="project" value="TreeGrafter"/>
</dbReference>
<dbReference type="AlphaFoldDB" id="A0A175BVQ4"/>
<evidence type="ECO:0000256" key="4">
    <source>
        <dbReference type="ARBA" id="ARBA00022525"/>
    </source>
</evidence>
<reference evidence="10" key="1">
    <citation type="submission" date="2015-12" db="EMBL/GenBank/DDBJ databases">
        <title>Surprisingly rich repertoire of Wnt genes in the demosponge Halisarca dujardini.</title>
        <authorList>
            <person name="Borisenko I."/>
            <person name="Adamski M."/>
            <person name="Ereskovsky A."/>
            <person name="Adamska M."/>
        </authorList>
    </citation>
    <scope>NUCLEOTIDE SEQUENCE</scope>
</reference>
<evidence type="ECO:0000256" key="7">
    <source>
        <dbReference type="ARBA" id="ARBA00023157"/>
    </source>
</evidence>
<evidence type="ECO:0000256" key="2">
    <source>
        <dbReference type="ARBA" id="ARBA00005683"/>
    </source>
</evidence>
<evidence type="ECO:0000256" key="8">
    <source>
        <dbReference type="RuleBase" id="RU003500"/>
    </source>
</evidence>
<dbReference type="GO" id="GO:0060070">
    <property type="term" value="P:canonical Wnt signaling pathway"/>
    <property type="evidence" value="ECO:0007669"/>
    <property type="project" value="TreeGrafter"/>
</dbReference>
<protein>
    <recommendedName>
        <fullName evidence="8">Protein Wnt</fullName>
    </recommendedName>
</protein>
<dbReference type="GO" id="GO:0005125">
    <property type="term" value="F:cytokine activity"/>
    <property type="evidence" value="ECO:0007669"/>
    <property type="project" value="TreeGrafter"/>
</dbReference>
<evidence type="ECO:0000256" key="1">
    <source>
        <dbReference type="ARBA" id="ARBA00004498"/>
    </source>
</evidence>
<dbReference type="PANTHER" id="PTHR12027">
    <property type="entry name" value="WNT RELATED"/>
    <property type="match status" value="1"/>
</dbReference>
<evidence type="ECO:0000256" key="5">
    <source>
        <dbReference type="ARBA" id="ARBA00022530"/>
    </source>
</evidence>
<comment type="similarity">
    <text evidence="2 8">Belongs to the Wnt family.</text>
</comment>
<evidence type="ECO:0000256" key="6">
    <source>
        <dbReference type="ARBA" id="ARBA00022687"/>
    </source>
</evidence>
<comment type="subcellular location">
    <subcellularLocation>
        <location evidence="1 8">Secreted</location>
        <location evidence="1 8">Extracellular space</location>
        <location evidence="1 8">Extracellular matrix</location>
    </subcellularLocation>
</comment>
<evidence type="ECO:0000313" key="10">
    <source>
        <dbReference type="EMBL" id="CUW00357.1"/>
    </source>
</evidence>
<evidence type="ECO:0000256" key="3">
    <source>
        <dbReference type="ARBA" id="ARBA00022473"/>
    </source>
</evidence>
<comment type="function">
    <text evidence="8">Ligand for members of the frizzled family of seven transmembrane receptors.</text>
</comment>
<proteinExistence type="inferred from homology"/>
<sequence length="359" mass="39853">MTATATTKTALLVLTVLLLGNSLLQQSEAALSTWWTMANIPNADLSKPDGSSLIPLDCKAHQASMSAAQFQLCSDNPHLVTAVVLGIKRAIHFCQQQFKGQCWDCASFVESFLLGQEVESTANKEREYVRVLLAASITYDVAEQCRKEHIPACPSCSIHGGLPFVEPISGGVKLRTCSVNLQWAAQVARLFMGQDSADGTARHNIDYGIAWVNKSLSERCHRRNIFTTPRVLICHYGIDNVLNPKQPSRIAVANSVFQNGVQLWNGNLDRFTYLTPSVDYCCDNRQLSWGSPTTIPWTRGRECVPRDSPSGHLLGCGVICCGRGYQAKSQPVEHCRFVYVSGRFQHICGRKMMEKYYCR</sequence>
<dbReference type="EMBL" id="HADA01000002">
    <property type="protein sequence ID" value="CUW00357.1"/>
    <property type="molecule type" value="Transcribed_RNA"/>
</dbReference>
<keyword evidence="6 8" id="KW-0879">Wnt signaling pathway</keyword>
<dbReference type="InterPro" id="IPR005817">
    <property type="entry name" value="Wnt"/>
</dbReference>
<gene>
    <name evidence="10" type="primary">WntG</name>
</gene>
<evidence type="ECO:0000256" key="9">
    <source>
        <dbReference type="SAM" id="SignalP"/>
    </source>
</evidence>
<keyword evidence="7" id="KW-1015">Disulfide bond</keyword>
<keyword evidence="5" id="KW-0272">Extracellular matrix</keyword>
<dbReference type="GO" id="GO:0005615">
    <property type="term" value="C:extracellular space"/>
    <property type="evidence" value="ECO:0007669"/>
    <property type="project" value="TreeGrafter"/>
</dbReference>
<dbReference type="GO" id="GO:0045165">
    <property type="term" value="P:cell fate commitment"/>
    <property type="evidence" value="ECO:0007669"/>
    <property type="project" value="TreeGrafter"/>
</dbReference>
<organism evidence="10">
    <name type="scientific">Halisarca dujardinii</name>
    <name type="common">Dujardin's slime sponge</name>
    <dbReference type="NCBI Taxonomy" id="2583056"/>
    <lineage>
        <taxon>Eukaryota</taxon>
        <taxon>Metazoa</taxon>
        <taxon>Porifera</taxon>
        <taxon>Demospongiae</taxon>
        <taxon>Verongimorpha</taxon>
        <taxon>Chondrillida</taxon>
        <taxon>Halisarcidae</taxon>
        <taxon>Halisarca</taxon>
    </lineage>
</organism>
<keyword evidence="3 8" id="KW-0217">Developmental protein</keyword>
<dbReference type="SMART" id="SM00097">
    <property type="entry name" value="WNT1"/>
    <property type="match status" value="1"/>
</dbReference>
<feature type="signal peptide" evidence="9">
    <location>
        <begin position="1"/>
        <end position="29"/>
    </location>
</feature>
<feature type="chain" id="PRO_5008039469" description="Protein Wnt" evidence="9">
    <location>
        <begin position="30"/>
        <end position="359"/>
    </location>
</feature>
<accession>A0A175BVQ4</accession>
<keyword evidence="9" id="KW-0732">Signal</keyword>